<evidence type="ECO:0000256" key="1">
    <source>
        <dbReference type="SAM" id="Phobius"/>
    </source>
</evidence>
<sequence>MSNAEDLRLHKNNVVILLASLQDMVGEYGRVNGNMKNAEEITTQLTKTVTHLGGKIKDYENAISTYEQEFIERRQVLPAQPNLKTLQDYVLVFFFGSYLLVSIFISLYIGRSTRNTPTSIVAFLVMCAVGVMISQVILRFA</sequence>
<proteinExistence type="predicted"/>
<keyword evidence="1" id="KW-1133">Transmembrane helix</keyword>
<accession>A0A6C0BI00</accession>
<dbReference type="EMBL" id="MN739166">
    <property type="protein sequence ID" value="QHS91977.1"/>
    <property type="molecule type" value="Genomic_DNA"/>
</dbReference>
<keyword evidence="1" id="KW-0472">Membrane</keyword>
<feature type="transmembrane region" description="Helical" evidence="1">
    <location>
        <begin position="89"/>
        <end position="108"/>
    </location>
</feature>
<keyword evidence="1" id="KW-0812">Transmembrane</keyword>
<organism evidence="2">
    <name type="scientific">viral metagenome</name>
    <dbReference type="NCBI Taxonomy" id="1070528"/>
    <lineage>
        <taxon>unclassified sequences</taxon>
        <taxon>metagenomes</taxon>
        <taxon>organismal metagenomes</taxon>
    </lineage>
</organism>
<reference evidence="2" key="1">
    <citation type="journal article" date="2020" name="Nature">
        <title>Giant virus diversity and host interactions through global metagenomics.</title>
        <authorList>
            <person name="Schulz F."/>
            <person name="Roux S."/>
            <person name="Paez-Espino D."/>
            <person name="Jungbluth S."/>
            <person name="Walsh D.A."/>
            <person name="Denef V.J."/>
            <person name="McMahon K.D."/>
            <person name="Konstantinidis K.T."/>
            <person name="Eloe-Fadrosh E.A."/>
            <person name="Kyrpides N.C."/>
            <person name="Woyke T."/>
        </authorList>
    </citation>
    <scope>NUCLEOTIDE SEQUENCE</scope>
    <source>
        <strain evidence="2">GVMAG-M-3300013285-6</strain>
    </source>
</reference>
<name>A0A6C0BI00_9ZZZZ</name>
<feature type="transmembrane region" description="Helical" evidence="1">
    <location>
        <begin position="120"/>
        <end position="138"/>
    </location>
</feature>
<evidence type="ECO:0000313" key="2">
    <source>
        <dbReference type="EMBL" id="QHS91977.1"/>
    </source>
</evidence>
<protein>
    <submittedName>
        <fullName evidence="2">Uncharacterized protein</fullName>
    </submittedName>
</protein>
<dbReference type="AlphaFoldDB" id="A0A6C0BI00"/>